<protein>
    <submittedName>
        <fullName evidence="1">Uncharacterized protein</fullName>
    </submittedName>
</protein>
<reference evidence="1" key="1">
    <citation type="submission" date="2019-11" db="EMBL/GenBank/DDBJ databases">
        <authorList>
            <person name="Feng L."/>
        </authorList>
    </citation>
    <scope>NUCLEOTIDE SEQUENCE</scope>
    <source>
        <strain evidence="1">BintestinalisLFYP9</strain>
    </source>
</reference>
<sequence length="44" mass="5205">MQSPFPCPWYIEELYKTNHSPKASSIYIKIKKELREVCTNFVAN</sequence>
<evidence type="ECO:0000313" key="1">
    <source>
        <dbReference type="EMBL" id="VYT39718.1"/>
    </source>
</evidence>
<proteinExistence type="predicted"/>
<accession>A0A6N2WBU6</accession>
<gene>
    <name evidence="1" type="ORF">BILFYP9_03311</name>
</gene>
<name>A0A6N2WBU6_9BACE</name>
<organism evidence="1">
    <name type="scientific">Bacteroides intestinalis</name>
    <dbReference type="NCBI Taxonomy" id="329854"/>
    <lineage>
        <taxon>Bacteria</taxon>
        <taxon>Pseudomonadati</taxon>
        <taxon>Bacteroidota</taxon>
        <taxon>Bacteroidia</taxon>
        <taxon>Bacteroidales</taxon>
        <taxon>Bacteroidaceae</taxon>
        <taxon>Bacteroides</taxon>
    </lineage>
</organism>
<dbReference type="AlphaFoldDB" id="A0A6N2WBU6"/>
<dbReference type="EMBL" id="CACRSU010000042">
    <property type="protein sequence ID" value="VYT39718.1"/>
    <property type="molecule type" value="Genomic_DNA"/>
</dbReference>